<keyword evidence="12" id="KW-0812">Transmembrane</keyword>
<keyword evidence="16" id="KW-1185">Reference proteome</keyword>
<gene>
    <name evidence="15" type="ORF">RP75_03270</name>
</gene>
<dbReference type="RefSeq" id="WP_045015711.1">
    <property type="nucleotide sequence ID" value="NZ_CP166105.1"/>
</dbReference>
<evidence type="ECO:0000256" key="3">
    <source>
        <dbReference type="ARBA" id="ARBA00008562"/>
    </source>
</evidence>
<dbReference type="SUPFAM" id="SSF56425">
    <property type="entry name" value="Succinate dehydrogenase/fumarate reductase flavoprotein, catalytic domain"/>
    <property type="match status" value="1"/>
</dbReference>
<evidence type="ECO:0000256" key="11">
    <source>
        <dbReference type="RuleBase" id="RU362049"/>
    </source>
</evidence>
<evidence type="ECO:0000256" key="1">
    <source>
        <dbReference type="ARBA" id="ARBA00001974"/>
    </source>
</evidence>
<dbReference type="Pfam" id="PF00890">
    <property type="entry name" value="FAD_binding_2"/>
    <property type="match status" value="1"/>
</dbReference>
<feature type="domain" description="Fumarate reductase/succinate dehydrogenase flavoprotein-like C-terminal" evidence="14">
    <location>
        <begin position="462"/>
        <end position="488"/>
    </location>
</feature>
<dbReference type="InterPro" id="IPR036188">
    <property type="entry name" value="FAD/NAD-bd_sf"/>
</dbReference>
<evidence type="ECO:0000259" key="13">
    <source>
        <dbReference type="Pfam" id="PF00890"/>
    </source>
</evidence>
<dbReference type="Pfam" id="PF02910">
    <property type="entry name" value="Succ_DH_flav_C"/>
    <property type="match status" value="1"/>
</dbReference>
<evidence type="ECO:0000313" key="16">
    <source>
        <dbReference type="Proteomes" id="UP000032564"/>
    </source>
</evidence>
<sequence>MSEAPSSYAGRTVIVGSGIAGLMAALTLAPQPVLLLTRSALGGETSSAWAQGGIAASLGPDDSTALHLADTLAAGDGLCDVDMAADIVSAAPAVIEALERAGVRFDRDVQGKLVFGLEAAHSRRRILHAEGDGSGAAIVKALAAAVLRTPSVTVLEGTEVRRVLTDDGVVTGLVCAGQKGSFVLPATNVILATGGLGGLYEATTNPSGNFGQGIMLAARAGAILTDMEFVQFHPTALSSPRRPLALVSEAVRGEGALLLNENGERFMAAVPGAELASRDIVARAIDREILRGGKVFLDARQALGSGFSARFPSIDLLCREAGIDPARELVPVRPAVHYHMGGVATDGHGRSSVPGLWVAGETACTGLHGANRLASNSLLEAAAMGIRAAEDIANLHTPNAKQAMAVATFATPDLPAADLSIIRPIVSRHLGIARHEVGLTEAIRDLLPLAEQDGPASDPAIVGLAIAVFAALRMESRGGHFRDDFPEKAAIATRRRLNLSDVIAIAHEFNSSSQSSPSIARSA</sequence>
<dbReference type="NCBIfam" id="TIGR00551">
    <property type="entry name" value="nadB"/>
    <property type="match status" value="1"/>
</dbReference>
<organism evidence="15 16">
    <name type="scientific">Agrobacterium arsenijevicii</name>
    <dbReference type="NCBI Taxonomy" id="1585697"/>
    <lineage>
        <taxon>Bacteria</taxon>
        <taxon>Pseudomonadati</taxon>
        <taxon>Pseudomonadota</taxon>
        <taxon>Alphaproteobacteria</taxon>
        <taxon>Hyphomicrobiales</taxon>
        <taxon>Rhizobiaceae</taxon>
        <taxon>Rhizobium/Agrobacterium group</taxon>
        <taxon>Agrobacterium</taxon>
    </lineage>
</organism>
<evidence type="ECO:0000256" key="10">
    <source>
        <dbReference type="NCBIfam" id="TIGR00551"/>
    </source>
</evidence>
<keyword evidence="5 11" id="KW-0285">Flavoprotein</keyword>
<evidence type="ECO:0000256" key="6">
    <source>
        <dbReference type="ARBA" id="ARBA00022642"/>
    </source>
</evidence>
<dbReference type="PRINTS" id="PR00368">
    <property type="entry name" value="FADPNR"/>
</dbReference>
<comment type="pathway">
    <text evidence="2 11">Cofactor biosynthesis; NAD(+) biosynthesis; iminoaspartate from L-aspartate (oxidase route): step 1/1.</text>
</comment>
<evidence type="ECO:0000256" key="9">
    <source>
        <dbReference type="ARBA" id="ARBA00048305"/>
    </source>
</evidence>
<dbReference type="InterPro" id="IPR005288">
    <property type="entry name" value="NadB"/>
</dbReference>
<evidence type="ECO:0000256" key="2">
    <source>
        <dbReference type="ARBA" id="ARBA00004950"/>
    </source>
</evidence>
<keyword evidence="12" id="KW-0472">Membrane</keyword>
<evidence type="ECO:0000256" key="4">
    <source>
        <dbReference type="ARBA" id="ARBA00012173"/>
    </source>
</evidence>
<protein>
    <recommendedName>
        <fullName evidence="4 10">L-aspartate oxidase</fullName>
        <ecNumber evidence="4 10">1.4.3.16</ecNumber>
    </recommendedName>
</protein>
<comment type="similarity">
    <text evidence="3 11">Belongs to the FAD-dependent oxidoreductase 2 family. NadB subfamily.</text>
</comment>
<evidence type="ECO:0000313" key="15">
    <source>
        <dbReference type="EMBL" id="KJF74998.1"/>
    </source>
</evidence>
<comment type="subcellular location">
    <subcellularLocation>
        <location evidence="11">Cytoplasm</location>
    </subcellularLocation>
</comment>
<dbReference type="Gene3D" id="3.90.700.10">
    <property type="entry name" value="Succinate dehydrogenase/fumarate reductase flavoprotein, catalytic domain"/>
    <property type="match status" value="1"/>
</dbReference>
<dbReference type="Gene3D" id="3.50.50.60">
    <property type="entry name" value="FAD/NAD(P)-binding domain"/>
    <property type="match status" value="1"/>
</dbReference>
<evidence type="ECO:0000256" key="5">
    <source>
        <dbReference type="ARBA" id="ARBA00022630"/>
    </source>
</evidence>
<evidence type="ECO:0000256" key="7">
    <source>
        <dbReference type="ARBA" id="ARBA00022827"/>
    </source>
</evidence>
<dbReference type="SUPFAM" id="SSF46977">
    <property type="entry name" value="Succinate dehydrogenase/fumarate reductase flavoprotein C-terminal domain"/>
    <property type="match status" value="1"/>
</dbReference>
<comment type="cofactor">
    <cofactor evidence="1 11">
        <name>FAD</name>
        <dbReference type="ChEBI" id="CHEBI:57692"/>
    </cofactor>
</comment>
<dbReference type="InterPro" id="IPR027477">
    <property type="entry name" value="Succ_DH/fumarate_Rdtase_cat_sf"/>
</dbReference>
<reference evidence="15 16" key="1">
    <citation type="submission" date="2014-12" db="EMBL/GenBank/DDBJ databases">
        <authorList>
            <person name="Kuzmanovic N."/>
            <person name="Pulawska J."/>
            <person name="Obradovic A."/>
        </authorList>
    </citation>
    <scope>NUCLEOTIDE SEQUENCE [LARGE SCALE GENOMIC DNA]</scope>
    <source>
        <strain evidence="15 16">KFB 330</strain>
    </source>
</reference>
<dbReference type="NCBIfam" id="NF005701">
    <property type="entry name" value="PRK07512.1"/>
    <property type="match status" value="1"/>
</dbReference>
<dbReference type="InterPro" id="IPR037099">
    <property type="entry name" value="Fum_R/Succ_DH_flav-like_C_sf"/>
</dbReference>
<keyword evidence="12" id="KW-1133">Transmembrane helix</keyword>
<accession>A0ABR5DD33</accession>
<dbReference type="Proteomes" id="UP000032564">
    <property type="component" value="Unassembled WGS sequence"/>
</dbReference>
<comment type="catalytic activity">
    <reaction evidence="9">
        <text>L-aspartate + O2 = iminosuccinate + H2O2</text>
        <dbReference type="Rhea" id="RHEA:25876"/>
        <dbReference type="ChEBI" id="CHEBI:15379"/>
        <dbReference type="ChEBI" id="CHEBI:16240"/>
        <dbReference type="ChEBI" id="CHEBI:29991"/>
        <dbReference type="ChEBI" id="CHEBI:77875"/>
        <dbReference type="EC" id="1.4.3.16"/>
    </reaction>
    <physiologicalReaction direction="left-to-right" evidence="9">
        <dbReference type="Rhea" id="RHEA:25877"/>
    </physiologicalReaction>
</comment>
<evidence type="ECO:0000256" key="12">
    <source>
        <dbReference type="SAM" id="Phobius"/>
    </source>
</evidence>
<dbReference type="InterPro" id="IPR015939">
    <property type="entry name" value="Fum_Rdtase/Succ_DH_flav-like_C"/>
</dbReference>
<comment type="function">
    <text evidence="11">Catalyzes the oxidation of L-aspartate to iminoaspartate.</text>
</comment>
<keyword evidence="8 11" id="KW-0560">Oxidoreductase</keyword>
<evidence type="ECO:0000259" key="14">
    <source>
        <dbReference type="Pfam" id="PF02910"/>
    </source>
</evidence>
<dbReference type="EMBL" id="JWIT01000002">
    <property type="protein sequence ID" value="KJF74998.1"/>
    <property type="molecule type" value="Genomic_DNA"/>
</dbReference>
<dbReference type="Gene3D" id="1.20.58.100">
    <property type="entry name" value="Fumarate reductase/succinate dehydrogenase flavoprotein-like, C-terminal domain"/>
    <property type="match status" value="1"/>
</dbReference>
<dbReference type="InterPro" id="IPR003953">
    <property type="entry name" value="FAD-dep_OxRdtase_2_FAD-bd"/>
</dbReference>
<proteinExistence type="inferred from homology"/>
<comment type="caution">
    <text evidence="15">The sequence shown here is derived from an EMBL/GenBank/DDBJ whole genome shotgun (WGS) entry which is preliminary data.</text>
</comment>
<dbReference type="SUPFAM" id="SSF51905">
    <property type="entry name" value="FAD/NAD(P)-binding domain"/>
    <property type="match status" value="1"/>
</dbReference>
<name>A0ABR5DD33_9HYPH</name>
<feature type="transmembrane region" description="Helical" evidence="12">
    <location>
        <begin position="12"/>
        <end position="29"/>
    </location>
</feature>
<dbReference type="PANTHER" id="PTHR42716">
    <property type="entry name" value="L-ASPARTATE OXIDASE"/>
    <property type="match status" value="1"/>
</dbReference>
<keyword evidence="6 11" id="KW-0662">Pyridine nucleotide biosynthesis</keyword>
<keyword evidence="7 11" id="KW-0274">FAD</keyword>
<evidence type="ECO:0000256" key="8">
    <source>
        <dbReference type="ARBA" id="ARBA00023002"/>
    </source>
</evidence>
<dbReference type="PANTHER" id="PTHR42716:SF2">
    <property type="entry name" value="L-ASPARTATE OXIDASE, CHLOROPLASTIC"/>
    <property type="match status" value="1"/>
</dbReference>
<dbReference type="EC" id="1.4.3.16" evidence="4 10"/>
<feature type="domain" description="FAD-dependent oxidoreductase 2 FAD-binding" evidence="13">
    <location>
        <begin position="13"/>
        <end position="378"/>
    </location>
</feature>